<organism evidence="1 2">
    <name type="scientific">Oceanobacillus limi</name>
    <dbReference type="NCBI Taxonomy" id="930131"/>
    <lineage>
        <taxon>Bacteria</taxon>
        <taxon>Bacillati</taxon>
        <taxon>Bacillota</taxon>
        <taxon>Bacilli</taxon>
        <taxon>Bacillales</taxon>
        <taxon>Bacillaceae</taxon>
        <taxon>Oceanobacillus</taxon>
    </lineage>
</organism>
<name>A0A1I0EU33_9BACI</name>
<protein>
    <submittedName>
        <fullName evidence="1">Uncharacterized protein</fullName>
    </submittedName>
</protein>
<gene>
    <name evidence="1" type="ORF">SAMN05216389_112104</name>
</gene>
<accession>A0A1I0EU33</accession>
<dbReference type="EMBL" id="FOHE01000012">
    <property type="protein sequence ID" value="SET48905.1"/>
    <property type="molecule type" value="Genomic_DNA"/>
</dbReference>
<keyword evidence="2" id="KW-1185">Reference proteome</keyword>
<dbReference type="AlphaFoldDB" id="A0A1I0EU33"/>
<reference evidence="1 2" key="1">
    <citation type="submission" date="2016-10" db="EMBL/GenBank/DDBJ databases">
        <authorList>
            <person name="de Groot N.N."/>
        </authorList>
    </citation>
    <scope>NUCLEOTIDE SEQUENCE [LARGE SCALE GENOMIC DNA]</scope>
    <source>
        <strain evidence="1 2">IBRC-M 10780</strain>
    </source>
</reference>
<sequence length="166" mass="18745">MFDDDGNVVGIKLNKALETLCEVYNYFLDIYCAIVKHRQVLKLSPHDIHTLDFGHLTKNGEVYNNIRFFSINGATVTTGFVSPNKSVINRLKEVLMSADPNIRKYSLGVNAVRQVFGGEYLSGVVQAVTELESCLYEVYEQKLKEKEISFFLSIFNREAILVIGSP</sequence>
<dbReference type="Proteomes" id="UP000198618">
    <property type="component" value="Unassembled WGS sequence"/>
</dbReference>
<evidence type="ECO:0000313" key="1">
    <source>
        <dbReference type="EMBL" id="SET48905.1"/>
    </source>
</evidence>
<proteinExistence type="predicted"/>
<evidence type="ECO:0000313" key="2">
    <source>
        <dbReference type="Proteomes" id="UP000198618"/>
    </source>
</evidence>
<dbReference type="RefSeq" id="WP_170840795.1">
    <property type="nucleotide sequence ID" value="NZ_FOHE01000012.1"/>
</dbReference>